<feature type="compositionally biased region" description="Low complexity" evidence="11">
    <location>
        <begin position="380"/>
        <end position="391"/>
    </location>
</feature>
<dbReference type="GO" id="GO:0006402">
    <property type="term" value="P:mRNA catabolic process"/>
    <property type="evidence" value="ECO:0007669"/>
    <property type="project" value="TreeGrafter"/>
</dbReference>
<evidence type="ECO:0000256" key="2">
    <source>
        <dbReference type="ARBA" id="ARBA00005785"/>
    </source>
</evidence>
<evidence type="ECO:0000313" key="14">
    <source>
        <dbReference type="Proteomes" id="UP001176961"/>
    </source>
</evidence>
<comment type="similarity">
    <text evidence="2 10">Belongs to the RNR ribonuclease family.</text>
</comment>
<comment type="caution">
    <text evidence="13">The sequence shown here is derived from an EMBL/GenBank/DDBJ whole genome shotgun (WGS) entry which is preliminary data.</text>
</comment>
<evidence type="ECO:0000256" key="7">
    <source>
        <dbReference type="ARBA" id="ARBA00022839"/>
    </source>
</evidence>
<keyword evidence="7" id="KW-0269">Exonuclease</keyword>
<evidence type="ECO:0000256" key="8">
    <source>
        <dbReference type="ARBA" id="ARBA00022842"/>
    </source>
</evidence>
<feature type="compositionally biased region" description="Basic residues" evidence="11">
    <location>
        <begin position="75"/>
        <end position="86"/>
    </location>
</feature>
<feature type="compositionally biased region" description="Basic residues" evidence="11">
    <location>
        <begin position="121"/>
        <end position="132"/>
    </location>
</feature>
<feature type="domain" description="RNB" evidence="12">
    <location>
        <begin position="795"/>
        <end position="1151"/>
    </location>
</feature>
<dbReference type="Pfam" id="PF17216">
    <property type="entry name" value="Rrp44_CSD1"/>
    <property type="match status" value="1"/>
</dbReference>
<feature type="compositionally biased region" description="Low complexity" evidence="11">
    <location>
        <begin position="60"/>
        <end position="74"/>
    </location>
</feature>
<accession>A0AA36HD60</accession>
<evidence type="ECO:0000256" key="1">
    <source>
        <dbReference type="ARBA" id="ARBA00004496"/>
    </source>
</evidence>
<dbReference type="Gene3D" id="2.40.50.140">
    <property type="entry name" value="Nucleic acid-binding proteins"/>
    <property type="match status" value="1"/>
</dbReference>
<dbReference type="InterPro" id="IPR041093">
    <property type="entry name" value="Dis3l2-like_C"/>
</dbReference>
<dbReference type="GO" id="GO:0010587">
    <property type="term" value="P:miRNA catabolic process"/>
    <property type="evidence" value="ECO:0007669"/>
    <property type="project" value="TreeGrafter"/>
</dbReference>
<evidence type="ECO:0000256" key="3">
    <source>
        <dbReference type="ARBA" id="ARBA00022490"/>
    </source>
</evidence>
<dbReference type="Gene3D" id="2.40.50.700">
    <property type="match status" value="1"/>
</dbReference>
<reference evidence="13" key="1">
    <citation type="submission" date="2023-07" db="EMBL/GenBank/DDBJ databases">
        <authorList>
            <consortium name="CYATHOMIX"/>
        </authorList>
    </citation>
    <scope>NUCLEOTIDE SEQUENCE</scope>
    <source>
        <strain evidence="13">N/A</strain>
    </source>
</reference>
<evidence type="ECO:0000256" key="9">
    <source>
        <dbReference type="ARBA" id="ARBA00022884"/>
    </source>
</evidence>
<dbReference type="Pfam" id="PF00773">
    <property type="entry name" value="RNB"/>
    <property type="match status" value="1"/>
</dbReference>
<dbReference type="FunFam" id="2.40.50.700:FF:000003">
    <property type="entry name" value="DIS3-like exonuclease 2"/>
    <property type="match status" value="1"/>
</dbReference>
<name>A0AA36HD60_CYLNA</name>
<gene>
    <name evidence="13" type="ORF">CYNAS_LOCUS20053</name>
</gene>
<protein>
    <recommendedName>
        <fullName evidence="12">RNB domain-containing protein</fullName>
    </recommendedName>
</protein>
<keyword evidence="5" id="KW-0479">Metal-binding</keyword>
<dbReference type="PANTHER" id="PTHR23355:SF9">
    <property type="entry name" value="DIS3-LIKE EXONUCLEASE 2"/>
    <property type="match status" value="1"/>
</dbReference>
<keyword evidence="4" id="KW-0540">Nuclease</keyword>
<feature type="compositionally biased region" description="Polar residues" evidence="11">
    <location>
        <begin position="392"/>
        <end position="405"/>
    </location>
</feature>
<dbReference type="Pfam" id="PF17877">
    <property type="entry name" value="Dis3l2_C_term"/>
    <property type="match status" value="1"/>
</dbReference>
<feature type="region of interest" description="Disordered" evidence="11">
    <location>
        <begin position="356"/>
        <end position="405"/>
    </location>
</feature>
<dbReference type="InterPro" id="IPR001900">
    <property type="entry name" value="RNase_II/R"/>
</dbReference>
<dbReference type="InterPro" id="IPR033771">
    <property type="entry name" value="Rrp44_CSD1"/>
</dbReference>
<dbReference type="InterPro" id="IPR041505">
    <property type="entry name" value="Dis3_CSD2"/>
</dbReference>
<keyword evidence="3" id="KW-0963">Cytoplasm</keyword>
<keyword evidence="9" id="KW-0694">RNA-binding</keyword>
<dbReference type="GO" id="GO:0008266">
    <property type="term" value="F:poly(U) RNA binding"/>
    <property type="evidence" value="ECO:0007669"/>
    <property type="project" value="UniProtKB-ARBA"/>
</dbReference>
<evidence type="ECO:0000256" key="11">
    <source>
        <dbReference type="SAM" id="MobiDB-lite"/>
    </source>
</evidence>
<evidence type="ECO:0000313" key="13">
    <source>
        <dbReference type="EMBL" id="CAJ0608070.1"/>
    </source>
</evidence>
<keyword evidence="8" id="KW-0460">Magnesium</keyword>
<dbReference type="InterPro" id="IPR012340">
    <property type="entry name" value="NA-bd_OB-fold"/>
</dbReference>
<sequence>MLRTGDTRVRCGDVLFGKRLHTSSVVVDTSTALQFDFGILTSQIGEYKDFGEEGARQMSEVKSVEPSSSSTSHATTKKKRGFKRSAKSKDSKTSSAEPTAKASDSNEAANIENNKENSTSQKKRRHSKKKLKEKLKEVNQNILNSAQSTSPTSTVSPNGNSLLEELQKKGRESRAKVRTGKVPVNEVMGPGYGQQSAAMRSQSNASIGRSILQRLVGNNVDPEAIFSAALRQMPQVPGFPSIIHRPDAGPHATVFRPELFKTTMEAYATAAAQCGSDIFGAFRGDGTYCRDNRQCGRGALSPDFLLPWVNFSPMFPLDRNMSSASQRPPPPSSHLHHNQYNHAPIYKNAQGGLNYHGATPPRRTVSTGSANYRPPNNYPSRSAARSTSMSMYQNSSQPVGVTSNQKTRKPYFMPYMSLEAVTRGLANGDLVKGSLRVNQRNYEESYVDNPDGDDQLDLLILGVHDRNRALHGDVVVVRVKERMNWVIRENLYQAWRAGHLNVSREDNGQPITIPPVAAPKPDDLIEVPIGGLTDQHIRKANLSLTIPPNKDKKYSRQAMVIIGAQLELARRECMMKQTSEPIVHPSLPSPEIQKIIDSLSIGRIGDLATSASTQLARKILNVPKRTQSTSTGKRSAYRTLSEMPDEDWGVPDVCLQKTAEVMYIMEMKNCRAAMGQLKVMTDGNRNWALFSPTDSRMPRMMIPADQLPSGFFERPQDFAKFIFVARMVEWQATAQFARGKLERTLGLAGDVEAETEGLLFANNVDTREFSVSVMHCLPIAESKQWTIDEKEFKYRRDLRENVIFTISSRESHELDDALSIEEIDDCDGKGTPGFEVGVHIADVSHFVFDNTELDAWAANRACTVNLVHKSIPMLPRVLTEDMCSLIPGKDRLAFSVIWKMDKDGIIVEEWFGRTIVRSRVHLGYEHVQGFIEDPEKTLVDEDYPQIHDGISLSDIRRKVMQLHMIARRLRSTRVKNGALRIEQPKLVFSLNEDTKMPYAVKAVEPQDSHKLVKEFMLLANIAVAKKIEAHFPQTAFLRRHSPPKQKVLREVLEVCEKIGFPLDAASSARLASSLSKFQGGNSLLQSINQVLSMLLAKPMQSGYYMCAGSAKKKEEYHHYALNVPLYTHFTAPLRRYADIIVHRQLAAALGYCPPMDKTKDELERLAQHCNDKKLAAKAVSDSSDDTFFGLVVKQNGPIEARGVVISVMDASFDVLVLQYGVVKRVYVNRLDMARDPIFIDGPPAQLTLFWNPPLTTIQERNNAAIEQTIQMCTVVDVVLTALPEPTKYQALIKMRPQWDTHTLLELMEQKE</sequence>
<dbReference type="SMART" id="SM00955">
    <property type="entry name" value="RNB"/>
    <property type="match status" value="1"/>
</dbReference>
<dbReference type="GO" id="GO:0000932">
    <property type="term" value="C:P-body"/>
    <property type="evidence" value="ECO:0007669"/>
    <property type="project" value="TreeGrafter"/>
</dbReference>
<keyword evidence="6" id="KW-0378">Hydrolase</keyword>
<dbReference type="InterPro" id="IPR050180">
    <property type="entry name" value="RNR_Ribonuclease"/>
</dbReference>
<dbReference type="PROSITE" id="PS01175">
    <property type="entry name" value="RIBONUCLEASE_II"/>
    <property type="match status" value="1"/>
</dbReference>
<organism evidence="13 14">
    <name type="scientific">Cylicocyclus nassatus</name>
    <name type="common">Nematode worm</name>
    <dbReference type="NCBI Taxonomy" id="53992"/>
    <lineage>
        <taxon>Eukaryota</taxon>
        <taxon>Metazoa</taxon>
        <taxon>Ecdysozoa</taxon>
        <taxon>Nematoda</taxon>
        <taxon>Chromadorea</taxon>
        <taxon>Rhabditida</taxon>
        <taxon>Rhabditina</taxon>
        <taxon>Rhabditomorpha</taxon>
        <taxon>Strongyloidea</taxon>
        <taxon>Strongylidae</taxon>
        <taxon>Cylicocyclus</taxon>
    </lineage>
</organism>
<feature type="region of interest" description="Disordered" evidence="11">
    <location>
        <begin position="55"/>
        <end position="132"/>
    </location>
</feature>
<dbReference type="PANTHER" id="PTHR23355">
    <property type="entry name" value="RIBONUCLEASE"/>
    <property type="match status" value="1"/>
</dbReference>
<dbReference type="Gene3D" id="2.40.50.690">
    <property type="match status" value="1"/>
</dbReference>
<evidence type="ECO:0000256" key="10">
    <source>
        <dbReference type="RuleBase" id="RU003901"/>
    </source>
</evidence>
<evidence type="ECO:0000256" key="4">
    <source>
        <dbReference type="ARBA" id="ARBA00022722"/>
    </source>
</evidence>
<dbReference type="Pfam" id="PF17849">
    <property type="entry name" value="OB_Dis3"/>
    <property type="match status" value="1"/>
</dbReference>
<keyword evidence="14" id="KW-1185">Reference proteome</keyword>
<dbReference type="GO" id="GO:0000175">
    <property type="term" value="F:3'-5'-RNA exonuclease activity"/>
    <property type="evidence" value="ECO:0007669"/>
    <property type="project" value="UniProtKB-ARBA"/>
</dbReference>
<proteinExistence type="inferred from homology"/>
<dbReference type="Proteomes" id="UP001176961">
    <property type="component" value="Unassembled WGS sequence"/>
</dbReference>
<evidence type="ECO:0000256" key="6">
    <source>
        <dbReference type="ARBA" id="ARBA00022801"/>
    </source>
</evidence>
<comment type="subcellular location">
    <subcellularLocation>
        <location evidence="1">Cytoplasm</location>
    </subcellularLocation>
</comment>
<dbReference type="EMBL" id="CATQJL010000316">
    <property type="protein sequence ID" value="CAJ0608070.1"/>
    <property type="molecule type" value="Genomic_DNA"/>
</dbReference>
<dbReference type="SUPFAM" id="SSF50249">
    <property type="entry name" value="Nucleic acid-binding proteins"/>
    <property type="match status" value="2"/>
</dbReference>
<evidence type="ECO:0000259" key="12">
    <source>
        <dbReference type="SMART" id="SM00955"/>
    </source>
</evidence>
<dbReference type="GO" id="GO:0046872">
    <property type="term" value="F:metal ion binding"/>
    <property type="evidence" value="ECO:0007669"/>
    <property type="project" value="UniProtKB-KW"/>
</dbReference>
<dbReference type="InterPro" id="IPR022966">
    <property type="entry name" value="RNase_II/R_CS"/>
</dbReference>
<evidence type="ECO:0000256" key="5">
    <source>
        <dbReference type="ARBA" id="ARBA00022723"/>
    </source>
</evidence>